<dbReference type="Proteomes" id="UP000799766">
    <property type="component" value="Unassembled WGS sequence"/>
</dbReference>
<name>A0A6A6NQZ1_9PEZI</name>
<evidence type="ECO:0000256" key="1">
    <source>
        <dbReference type="SAM" id="MobiDB-lite"/>
    </source>
</evidence>
<dbReference type="EMBL" id="MU001695">
    <property type="protein sequence ID" value="KAF2453822.1"/>
    <property type="molecule type" value="Genomic_DNA"/>
</dbReference>
<evidence type="ECO:0000313" key="2">
    <source>
        <dbReference type="EMBL" id="KAF2453822.1"/>
    </source>
</evidence>
<accession>A0A6A6NQZ1</accession>
<sequence length="176" mass="19081">MELTDNDLSSGWLSDAGSGNFHAADRLLALPRCFCFARRRHGSACAYALERLRCQQQQLASNNSNREAEVGDGAVSRPTSQAARRGGVLLYFNAFTLAAKFQPVRNQGKPSQCRSVPEHCNAPSSRQTTNRPKPIQWTHFATSHDTRGTPDQGTGRTRQVGAADVVSPAPAPALSF</sequence>
<feature type="compositionally biased region" description="Polar residues" evidence="1">
    <location>
        <begin position="122"/>
        <end position="131"/>
    </location>
</feature>
<proteinExistence type="predicted"/>
<dbReference type="AlphaFoldDB" id="A0A6A6NQZ1"/>
<evidence type="ECO:0000313" key="3">
    <source>
        <dbReference type="Proteomes" id="UP000799766"/>
    </source>
</evidence>
<reference evidence="2" key="1">
    <citation type="journal article" date="2020" name="Stud. Mycol.">
        <title>101 Dothideomycetes genomes: a test case for predicting lifestyles and emergence of pathogens.</title>
        <authorList>
            <person name="Haridas S."/>
            <person name="Albert R."/>
            <person name="Binder M."/>
            <person name="Bloem J."/>
            <person name="Labutti K."/>
            <person name="Salamov A."/>
            <person name="Andreopoulos B."/>
            <person name="Baker S."/>
            <person name="Barry K."/>
            <person name="Bills G."/>
            <person name="Bluhm B."/>
            <person name="Cannon C."/>
            <person name="Castanera R."/>
            <person name="Culley D."/>
            <person name="Daum C."/>
            <person name="Ezra D."/>
            <person name="Gonzalez J."/>
            <person name="Henrissat B."/>
            <person name="Kuo A."/>
            <person name="Liang C."/>
            <person name="Lipzen A."/>
            <person name="Lutzoni F."/>
            <person name="Magnuson J."/>
            <person name="Mondo S."/>
            <person name="Nolan M."/>
            <person name="Ohm R."/>
            <person name="Pangilinan J."/>
            <person name="Park H.-J."/>
            <person name="Ramirez L."/>
            <person name="Alfaro M."/>
            <person name="Sun H."/>
            <person name="Tritt A."/>
            <person name="Yoshinaga Y."/>
            <person name="Zwiers L.-H."/>
            <person name="Turgeon B."/>
            <person name="Goodwin S."/>
            <person name="Spatafora J."/>
            <person name="Crous P."/>
            <person name="Grigoriev I."/>
        </authorList>
    </citation>
    <scope>NUCLEOTIDE SEQUENCE</scope>
    <source>
        <strain evidence="2">ATCC 16933</strain>
    </source>
</reference>
<keyword evidence="3" id="KW-1185">Reference proteome</keyword>
<gene>
    <name evidence="2" type="ORF">BDY21DRAFT_120024</name>
</gene>
<feature type="region of interest" description="Disordered" evidence="1">
    <location>
        <begin position="106"/>
        <end position="176"/>
    </location>
</feature>
<organism evidence="2 3">
    <name type="scientific">Lineolata rhizophorae</name>
    <dbReference type="NCBI Taxonomy" id="578093"/>
    <lineage>
        <taxon>Eukaryota</taxon>
        <taxon>Fungi</taxon>
        <taxon>Dikarya</taxon>
        <taxon>Ascomycota</taxon>
        <taxon>Pezizomycotina</taxon>
        <taxon>Dothideomycetes</taxon>
        <taxon>Dothideomycetes incertae sedis</taxon>
        <taxon>Lineolatales</taxon>
        <taxon>Lineolataceae</taxon>
        <taxon>Lineolata</taxon>
    </lineage>
</organism>
<protein>
    <submittedName>
        <fullName evidence="2">Uncharacterized protein</fullName>
    </submittedName>
</protein>